<dbReference type="InterPro" id="IPR000843">
    <property type="entry name" value="HTH_LacI"/>
</dbReference>
<evidence type="ECO:0000313" key="7">
    <source>
        <dbReference type="Proteomes" id="UP001222118"/>
    </source>
</evidence>
<dbReference type="RefSeq" id="WP_282210802.1">
    <property type="nucleotide sequence ID" value="NZ_CP118247.1"/>
</dbReference>
<name>A0ABY7YV90_9HYPH</name>
<dbReference type="Pfam" id="PF13377">
    <property type="entry name" value="Peripla_BP_3"/>
    <property type="match status" value="1"/>
</dbReference>
<evidence type="ECO:0000256" key="2">
    <source>
        <dbReference type="ARBA" id="ARBA00023015"/>
    </source>
</evidence>
<dbReference type="CDD" id="cd01392">
    <property type="entry name" value="HTH_LacI"/>
    <property type="match status" value="1"/>
</dbReference>
<evidence type="ECO:0000256" key="3">
    <source>
        <dbReference type="ARBA" id="ARBA00023125"/>
    </source>
</evidence>
<dbReference type="SMART" id="SM00354">
    <property type="entry name" value="HTH_LACI"/>
    <property type="match status" value="1"/>
</dbReference>
<feature type="domain" description="HTH lacI-type" evidence="5">
    <location>
        <begin position="2"/>
        <end position="56"/>
    </location>
</feature>
<protein>
    <submittedName>
        <fullName evidence="6">LacI family DNA-binding transcriptional regulator</fullName>
    </submittedName>
</protein>
<dbReference type="Pfam" id="PF00356">
    <property type="entry name" value="LacI"/>
    <property type="match status" value="1"/>
</dbReference>
<dbReference type="EMBL" id="CP118247">
    <property type="protein sequence ID" value="WDR05283.1"/>
    <property type="molecule type" value="Genomic_DNA"/>
</dbReference>
<dbReference type="InterPro" id="IPR028082">
    <property type="entry name" value="Peripla_BP_I"/>
</dbReference>
<evidence type="ECO:0000259" key="5">
    <source>
        <dbReference type="PROSITE" id="PS50932"/>
    </source>
</evidence>
<dbReference type="Proteomes" id="UP001222118">
    <property type="component" value="Chromosome"/>
</dbReference>
<reference evidence="6 7" key="1">
    <citation type="submission" date="2023-02" db="EMBL/GenBank/DDBJ databases">
        <title>Devosia chondri sp. nov., isolated from the phycosphere of marine algae.</title>
        <authorList>
            <person name="Kim J.M."/>
            <person name="Lee J.K."/>
            <person name="Choi B.J."/>
            <person name="Bayburt H."/>
            <person name="Jeon C.O."/>
        </authorList>
    </citation>
    <scope>NUCLEOTIDE SEQUENCE [LARGE SCALE GENOMIC DNA]</scope>
    <source>
        <strain evidence="6 7">G2-5</strain>
    </source>
</reference>
<dbReference type="InterPro" id="IPR046335">
    <property type="entry name" value="LacI/GalR-like_sensor"/>
</dbReference>
<accession>A0ABY7YV90</accession>
<dbReference type="SUPFAM" id="SSF53822">
    <property type="entry name" value="Periplasmic binding protein-like I"/>
    <property type="match status" value="1"/>
</dbReference>
<keyword evidence="4" id="KW-0804">Transcription</keyword>
<evidence type="ECO:0000256" key="1">
    <source>
        <dbReference type="ARBA" id="ARBA00022491"/>
    </source>
</evidence>
<dbReference type="Gene3D" id="1.10.260.40">
    <property type="entry name" value="lambda repressor-like DNA-binding domains"/>
    <property type="match status" value="1"/>
</dbReference>
<dbReference type="SUPFAM" id="SSF47413">
    <property type="entry name" value="lambda repressor-like DNA-binding domains"/>
    <property type="match status" value="1"/>
</dbReference>
<evidence type="ECO:0000256" key="4">
    <source>
        <dbReference type="ARBA" id="ARBA00023163"/>
    </source>
</evidence>
<gene>
    <name evidence="6" type="ORF">PSQ90_13435</name>
</gene>
<proteinExistence type="predicted"/>
<evidence type="ECO:0000313" key="6">
    <source>
        <dbReference type="EMBL" id="WDR05283.1"/>
    </source>
</evidence>
<keyword evidence="3 6" id="KW-0238">DNA-binding</keyword>
<keyword evidence="1" id="KW-0678">Repressor</keyword>
<dbReference type="PROSITE" id="PS50932">
    <property type="entry name" value="HTH_LACI_2"/>
    <property type="match status" value="1"/>
</dbReference>
<organism evidence="6 7">
    <name type="scientific">Devosia rhodophyticola</name>
    <dbReference type="NCBI Taxonomy" id="3026423"/>
    <lineage>
        <taxon>Bacteria</taxon>
        <taxon>Pseudomonadati</taxon>
        <taxon>Pseudomonadota</taxon>
        <taxon>Alphaproteobacteria</taxon>
        <taxon>Hyphomicrobiales</taxon>
        <taxon>Devosiaceae</taxon>
        <taxon>Devosia</taxon>
    </lineage>
</organism>
<dbReference type="CDD" id="cd06267">
    <property type="entry name" value="PBP1_LacI_sugar_binding-like"/>
    <property type="match status" value="1"/>
</dbReference>
<keyword evidence="2" id="KW-0805">Transcription regulation</keyword>
<dbReference type="PANTHER" id="PTHR30146:SF148">
    <property type="entry name" value="HTH-TYPE TRANSCRIPTIONAL REPRESSOR PURR-RELATED"/>
    <property type="match status" value="1"/>
</dbReference>
<dbReference type="InterPro" id="IPR010982">
    <property type="entry name" value="Lambda_DNA-bd_dom_sf"/>
</dbReference>
<sequence length="341" mass="37078">MATIKDVARRAGVAISTASAAINRSAPVSQDVIDRVEKAVRDIGYVPHGAAQSLRIGQSRLIGLILPDITNPHFSNVAKIVESACLKIGYMAAVYSTNEDFDRERQILRMMRAQRVAGLIIIPTRSDIEHGKRLAEEIHVPTILLDSFVKGLPYDVIKLDNVRAGRLATEYLLDLGHSRIAVTGGRDNIITGEDRLRGYFEAHAARGVAVQPRLQIAGRFLQAVAHESTLALMRAPEPPTAIFSLSNMMTLGVLNALRELKLSVPTDVSVISIDDFDYANIMNPPPTVVAAPVTEMAQTAIDQLFQQILSKSKPTSSVAQFSPELIVRESCRSPAGDDHAS</sequence>
<dbReference type="PANTHER" id="PTHR30146">
    <property type="entry name" value="LACI-RELATED TRANSCRIPTIONAL REPRESSOR"/>
    <property type="match status" value="1"/>
</dbReference>
<keyword evidence="7" id="KW-1185">Reference proteome</keyword>
<dbReference type="GO" id="GO:0003677">
    <property type="term" value="F:DNA binding"/>
    <property type="evidence" value="ECO:0007669"/>
    <property type="project" value="UniProtKB-KW"/>
</dbReference>
<dbReference type="Gene3D" id="3.40.50.2300">
    <property type="match status" value="2"/>
</dbReference>